<reference evidence="3 4" key="1">
    <citation type="submission" date="2014-08" db="EMBL/GenBank/DDBJ databases">
        <title>Porphyromonas gulae strain:COT-052_OH1451 Genome sequencing.</title>
        <authorList>
            <person name="Wallis C."/>
            <person name="Deusch O."/>
            <person name="O'Flynn C."/>
            <person name="Davis I."/>
            <person name="Jospin G."/>
            <person name="Darling A.E."/>
            <person name="Coil D.A."/>
            <person name="Alexiev A."/>
            <person name="Horsfall A."/>
            <person name="Kirkwood N."/>
            <person name="Harris S."/>
            <person name="Eisen J.A."/>
        </authorList>
    </citation>
    <scope>NUCLEOTIDE SEQUENCE [LARGE SCALE GENOMIC DNA]</scope>
    <source>
        <strain evidence="4">COT-052 OH1451</strain>
    </source>
</reference>
<dbReference type="EMBL" id="JRAI01000063">
    <property type="protein sequence ID" value="KGN84906.1"/>
    <property type="molecule type" value="Genomic_DNA"/>
</dbReference>
<dbReference type="PANTHER" id="PTHR36442:SF1">
    <property type="entry name" value="CYCLIC-DI-AMP PHOSPHODIESTERASE PGPH"/>
    <property type="match status" value="1"/>
</dbReference>
<feature type="transmembrane region" description="Helical" evidence="1">
    <location>
        <begin position="293"/>
        <end position="319"/>
    </location>
</feature>
<comment type="caution">
    <text evidence="3">The sequence shown here is derived from an EMBL/GenBank/DDBJ whole genome shotgun (WGS) entry which is preliminary data.</text>
</comment>
<dbReference type="Pfam" id="PF07698">
    <property type="entry name" value="7TM-7TMR_HD"/>
    <property type="match status" value="1"/>
</dbReference>
<keyword evidence="1" id="KW-0472">Membrane</keyword>
<dbReference type="Proteomes" id="UP000030130">
    <property type="component" value="Unassembled WGS sequence"/>
</dbReference>
<keyword evidence="1" id="KW-1133">Transmembrane helix</keyword>
<feature type="transmembrane region" description="Helical" evidence="1">
    <location>
        <begin position="339"/>
        <end position="371"/>
    </location>
</feature>
<feature type="domain" description="HD" evidence="2">
    <location>
        <begin position="470"/>
        <end position="613"/>
    </location>
</feature>
<dbReference type="eggNOG" id="COG1480">
    <property type="taxonomic scope" value="Bacteria"/>
</dbReference>
<dbReference type="GO" id="GO:0016787">
    <property type="term" value="F:hydrolase activity"/>
    <property type="evidence" value="ECO:0007669"/>
    <property type="project" value="UniProtKB-KW"/>
</dbReference>
<dbReference type="NCBIfam" id="TIGR00277">
    <property type="entry name" value="HDIG"/>
    <property type="match status" value="1"/>
</dbReference>
<dbReference type="Pfam" id="PF01966">
    <property type="entry name" value="HD"/>
    <property type="match status" value="1"/>
</dbReference>
<dbReference type="Pfam" id="PF07697">
    <property type="entry name" value="7TMR-HDED"/>
    <property type="match status" value="1"/>
</dbReference>
<dbReference type="PANTHER" id="PTHR36442">
    <property type="entry name" value="CYCLIC-DI-AMP PHOSPHODIESTERASE PGPH"/>
    <property type="match status" value="1"/>
</dbReference>
<dbReference type="RefSeq" id="WP_039421489.1">
    <property type="nucleotide sequence ID" value="NZ_JRAI01000063.1"/>
</dbReference>
<dbReference type="InterPro" id="IPR006675">
    <property type="entry name" value="HDIG_dom"/>
</dbReference>
<evidence type="ECO:0000259" key="2">
    <source>
        <dbReference type="PROSITE" id="PS51831"/>
    </source>
</evidence>
<dbReference type="SMART" id="SM00471">
    <property type="entry name" value="HDc"/>
    <property type="match status" value="1"/>
</dbReference>
<keyword evidence="1" id="KW-0812">Transmembrane</keyword>
<gene>
    <name evidence="3" type="ORF">HR08_07545</name>
</gene>
<dbReference type="InterPro" id="IPR052722">
    <property type="entry name" value="PgpH_phosphodiesterase"/>
</dbReference>
<dbReference type="SUPFAM" id="SSF109604">
    <property type="entry name" value="HD-domain/PDEase-like"/>
    <property type="match status" value="1"/>
</dbReference>
<dbReference type="InterPro" id="IPR011624">
    <property type="entry name" value="Metal-dep_PHydrolase_7TM_extra"/>
</dbReference>
<feature type="transmembrane region" description="Helical" evidence="1">
    <location>
        <begin position="417"/>
        <end position="437"/>
    </location>
</feature>
<organism evidence="3 4">
    <name type="scientific">Porphyromonas gulae</name>
    <dbReference type="NCBI Taxonomy" id="111105"/>
    <lineage>
        <taxon>Bacteria</taxon>
        <taxon>Pseudomonadati</taxon>
        <taxon>Bacteroidota</taxon>
        <taxon>Bacteroidia</taxon>
        <taxon>Bacteroidales</taxon>
        <taxon>Porphyromonadaceae</taxon>
        <taxon>Porphyromonas</taxon>
    </lineage>
</organism>
<dbReference type="InterPro" id="IPR003607">
    <property type="entry name" value="HD/PDEase_dom"/>
</dbReference>
<dbReference type="STRING" id="111105.HR09_04895"/>
<evidence type="ECO:0000313" key="3">
    <source>
        <dbReference type="EMBL" id="KGN84906.1"/>
    </source>
</evidence>
<protein>
    <submittedName>
        <fullName evidence="3">Hydrolase</fullName>
    </submittedName>
</protein>
<accession>A0A0A2F1L0</accession>
<dbReference type="Gene3D" id="1.10.3210.10">
    <property type="entry name" value="Hypothetical protein af1432"/>
    <property type="match status" value="1"/>
</dbReference>
<keyword evidence="3" id="KW-0378">Hydrolase</keyword>
<proteinExistence type="predicted"/>
<dbReference type="InterPro" id="IPR006674">
    <property type="entry name" value="HD_domain"/>
</dbReference>
<dbReference type="PROSITE" id="PS51831">
    <property type="entry name" value="HD"/>
    <property type="match status" value="1"/>
</dbReference>
<sequence length="694" mass="80163">MKTKMKIQYKSLIFFFLTAMMLTLFAPQELKFKYQFYRGKPWQYELLTAPYDFLIYKPQVILDAERDSLRNTIKPYFTMDDTIGAKMQLAWRSDYDKNHKGRLSPMYDQYVVGFLRNIYRQGLISNEDSKALHDDDVMEINLLQANRNSNREPLTRFYTLKEAYEMFVEEAPSELDREVLRGLNLTNYLRVNLTESPEMHRQVVQEELQNLSVSTGMIQAGERIIGTGEIVDTYTYNVLQSFKKTYEERSGGTTLRFTRNLGIFLIIFFLLLALWTYMLSFRPAFFDRLHNSFFVLSLILVINLITELAISFGWFNIYIIPFIILPILVRTFHDSRTAFFAHVINVLIVAMFVPDIYEFILLQVLAGIVSVTSMRRLTSRLQLVRTTFLVFLTYSIVQLSFSLMQDGRVEMEDGLNILYFGVNLIFLMFSYLLVYMMERAFGYVSNISLVELSDVNTPLLSQLSEVAPGTFQHSIQVSILATEAATKIGADVQLVRTGALYHDIGKMKNPSYFTENQGAENPHSKLPFDESARIIIRHVTDGIALAQKHRLPDSVIDFIRTHHGRGKTKYFYNSYCNQYPDKEVDPESFTYPGPNPFSKETGILMMADAIEASSRSLSRHTEEGIKQLIDKIVDGILQDGLLVDTPLTFKDIRICKEVFFEKIKIMYHSRITYPELKKKAPESESTTEETQGAV</sequence>
<evidence type="ECO:0000256" key="1">
    <source>
        <dbReference type="SAM" id="Phobius"/>
    </source>
</evidence>
<evidence type="ECO:0000313" key="4">
    <source>
        <dbReference type="Proteomes" id="UP000030130"/>
    </source>
</evidence>
<dbReference type="AlphaFoldDB" id="A0A0A2F1L0"/>
<feature type="transmembrane region" description="Helical" evidence="1">
    <location>
        <begin position="261"/>
        <end position="281"/>
    </location>
</feature>
<name>A0A0A2F1L0_9PORP</name>
<feature type="transmembrane region" description="Helical" evidence="1">
    <location>
        <begin position="383"/>
        <end position="405"/>
    </location>
</feature>
<dbReference type="InterPro" id="IPR011621">
    <property type="entry name" value="Metal-dep_PHydrolase_7TM_intra"/>
</dbReference>
<dbReference type="CDD" id="cd00077">
    <property type="entry name" value="HDc"/>
    <property type="match status" value="1"/>
</dbReference>
<dbReference type="OrthoDB" id="9806952at2"/>